<evidence type="ECO:0000256" key="1">
    <source>
        <dbReference type="ARBA" id="ARBA00002486"/>
    </source>
</evidence>
<dbReference type="Proteomes" id="UP000550367">
    <property type="component" value="Unassembled WGS sequence"/>
</dbReference>
<dbReference type="GO" id="GO:0042732">
    <property type="term" value="P:D-xylose metabolic process"/>
    <property type="evidence" value="ECO:0007669"/>
    <property type="project" value="UniProtKB-KW"/>
</dbReference>
<dbReference type="PANTHER" id="PTHR18964:SF149">
    <property type="entry name" value="BIFUNCTIONAL UDP-N-ACETYLGLUCOSAMINE 2-EPIMERASE_N-ACETYLMANNOSAMINE KINASE"/>
    <property type="match status" value="1"/>
</dbReference>
<dbReference type="Gene3D" id="3.30.420.40">
    <property type="match status" value="2"/>
</dbReference>
<dbReference type="EMBL" id="JAAROL010000009">
    <property type="protein sequence ID" value="MBC1333397.1"/>
    <property type="molecule type" value="Genomic_DNA"/>
</dbReference>
<dbReference type="Gene3D" id="1.10.10.10">
    <property type="entry name" value="Winged helix-like DNA-binding domain superfamily/Winged helix DNA-binding domain"/>
    <property type="match status" value="1"/>
</dbReference>
<evidence type="ECO:0000256" key="3">
    <source>
        <dbReference type="ARBA" id="ARBA00022629"/>
    </source>
</evidence>
<dbReference type="RefSeq" id="WP_185352924.1">
    <property type="nucleotide sequence ID" value="NZ_JAARNB010000002.1"/>
</dbReference>
<dbReference type="Proteomes" id="UP000532866">
    <property type="component" value="Unassembled WGS sequence"/>
</dbReference>
<dbReference type="Pfam" id="PF00480">
    <property type="entry name" value="ROK"/>
    <property type="match status" value="1"/>
</dbReference>
<name>A0A7X1BW26_9LIST</name>
<evidence type="ECO:0000313" key="5">
    <source>
        <dbReference type="EMBL" id="MBC2244947.1"/>
    </source>
</evidence>
<evidence type="ECO:0000313" key="4">
    <source>
        <dbReference type="EMBL" id="MBC1333397.1"/>
    </source>
</evidence>
<accession>A0A7X1BW26</accession>
<organism evidence="4 6">
    <name type="scientific">Listeria booriae</name>
    <dbReference type="NCBI Taxonomy" id="1552123"/>
    <lineage>
        <taxon>Bacteria</taxon>
        <taxon>Bacillati</taxon>
        <taxon>Bacillota</taxon>
        <taxon>Bacilli</taxon>
        <taxon>Bacillales</taxon>
        <taxon>Listeriaceae</taxon>
        <taxon>Listeria</taxon>
    </lineage>
</organism>
<reference evidence="6 7" key="1">
    <citation type="submission" date="2020-03" db="EMBL/GenBank/DDBJ databases">
        <title>Soil Listeria distribution.</title>
        <authorList>
            <person name="Liao J."/>
            <person name="Wiedmann M."/>
        </authorList>
    </citation>
    <scope>NUCLEOTIDE SEQUENCE [LARGE SCALE GENOMIC DNA]</scope>
    <source>
        <strain evidence="5 7">FSL L7-0153</strain>
        <strain evidence="4 6">FSL L7-1833</strain>
    </source>
</reference>
<sequence>MSELRKGNKELIKDINRYTVLNLIREKGEITRAEIAKRCDFGMSTLTYILEDLQASGLISEGGEVGSTGGRRAKVLTFNRNFAYIASVKIEEERILLALTDLDATVIINAIITFPEQGTPEKVAEMIMAQIDVLLKKEKLEQTRLMGIGIAVSGLVNRKEGVVIRSTMLGWENVELANMFATNFPNIPVLVDKNINCYAQAELFLGEGRNTSNFVCISVGAGLGLSTVINRHIYYGSHGGAGEFGHTTFQVNGYPCHCGQDGCLEMYASEFYFHNQKQELLEKNVETTLTDFHFENVAKAAENGDKIALQLIQTMGENLGYGIRNLINTFNPEKVIIAGEGLHHADLFIKNIQEIANKNFFSEVAIETQITETSLGDLAWLQGAALLVINQIFQVPIYESSQTLLK</sequence>
<dbReference type="InterPro" id="IPR000600">
    <property type="entry name" value="ROK"/>
</dbReference>
<comment type="function">
    <text evidence="1">Transcriptional repressor of xylose-utilizing enzymes.</text>
</comment>
<dbReference type="InterPro" id="IPR043129">
    <property type="entry name" value="ATPase_NBD"/>
</dbReference>
<evidence type="ECO:0000313" key="6">
    <source>
        <dbReference type="Proteomes" id="UP000532866"/>
    </source>
</evidence>
<dbReference type="SUPFAM" id="SSF46785">
    <property type="entry name" value="Winged helix' DNA-binding domain"/>
    <property type="match status" value="1"/>
</dbReference>
<dbReference type="PANTHER" id="PTHR18964">
    <property type="entry name" value="ROK (REPRESSOR, ORF, KINASE) FAMILY"/>
    <property type="match status" value="1"/>
</dbReference>
<dbReference type="Pfam" id="PF13412">
    <property type="entry name" value="HTH_24"/>
    <property type="match status" value="1"/>
</dbReference>
<evidence type="ECO:0000256" key="2">
    <source>
        <dbReference type="ARBA" id="ARBA00006479"/>
    </source>
</evidence>
<dbReference type="InterPro" id="IPR036390">
    <property type="entry name" value="WH_DNA-bd_sf"/>
</dbReference>
<dbReference type="EMBL" id="JAARYY010000007">
    <property type="protein sequence ID" value="MBC2244947.1"/>
    <property type="molecule type" value="Genomic_DNA"/>
</dbReference>
<comment type="caution">
    <text evidence="4">The sequence shown here is derived from an EMBL/GenBank/DDBJ whole genome shotgun (WGS) entry which is preliminary data.</text>
</comment>
<comment type="similarity">
    <text evidence="2">Belongs to the ROK (NagC/XylR) family.</text>
</comment>
<keyword evidence="3" id="KW-0119">Carbohydrate metabolism</keyword>
<keyword evidence="3" id="KW-0859">Xylose metabolism</keyword>
<evidence type="ECO:0000313" key="7">
    <source>
        <dbReference type="Proteomes" id="UP000550367"/>
    </source>
</evidence>
<dbReference type="AlphaFoldDB" id="A0A7X1BW26"/>
<gene>
    <name evidence="4" type="ORF">HB759_15735</name>
    <name evidence="5" type="ORF">HCB25_12775</name>
</gene>
<dbReference type="InterPro" id="IPR036388">
    <property type="entry name" value="WH-like_DNA-bd_sf"/>
</dbReference>
<proteinExistence type="inferred from homology"/>
<protein>
    <submittedName>
        <fullName evidence="4">ROK family transcriptional regulator</fullName>
    </submittedName>
</protein>
<dbReference type="SUPFAM" id="SSF53067">
    <property type="entry name" value="Actin-like ATPase domain"/>
    <property type="match status" value="1"/>
</dbReference>